<evidence type="ECO:0000259" key="2">
    <source>
        <dbReference type="Pfam" id="PF09648"/>
    </source>
</evidence>
<proteinExistence type="predicted"/>
<dbReference type="Pfam" id="PF09648">
    <property type="entry name" value="YycI"/>
    <property type="match status" value="1"/>
</dbReference>
<keyword evidence="4" id="KW-1185">Reference proteome</keyword>
<dbReference type="EMBL" id="JQCE01000042">
    <property type="protein sequence ID" value="KRO16288.1"/>
    <property type="molecule type" value="Genomic_DNA"/>
</dbReference>
<sequence>MDFRRIEWIFLVIFLALDIFLGVSFYQSQKVELSVSKAPTTQMITEIKRDQITLPELNNKTPKGAYIASRPNTLLYQNMRQLQGQSVSFDSNHQVLTSNLTPTVAIKKGEEVATIEKWMKGNHNVLFGSEYSYSKRLSSKNIYAFAQKFKEGAIYDDRAMLYVRVEGNRVMGYTQMYTAQPEILRDGIKLVSNEDAVIELYRDNDILNNSKVLWTKLGYTWLLDAKGSSVYVPAWFVGIENRNSRNVTVKKINAITKAVIKTPNQ</sequence>
<gene>
    <name evidence="3" type="ORF">IV56_GL001649</name>
</gene>
<dbReference type="STRING" id="1293598.IV56_GL001649"/>
<dbReference type="GO" id="GO:0016020">
    <property type="term" value="C:membrane"/>
    <property type="evidence" value="ECO:0007669"/>
    <property type="project" value="InterPro"/>
</dbReference>
<dbReference type="Gene3D" id="2.40.128.690">
    <property type="entry name" value="YycH protein, domain 3-like"/>
    <property type="match status" value="1"/>
</dbReference>
<dbReference type="AlphaFoldDB" id="A0A0R2MVJ0"/>
<feature type="transmembrane region" description="Helical" evidence="1">
    <location>
        <begin position="7"/>
        <end position="26"/>
    </location>
</feature>
<accession>A0A0R2MVJ0</accession>
<organism evidence="3 4">
    <name type="scientific">Lacticaseibacillus saniviri JCM 17471 = DSM 24301</name>
    <dbReference type="NCBI Taxonomy" id="1293598"/>
    <lineage>
        <taxon>Bacteria</taxon>
        <taxon>Bacillati</taxon>
        <taxon>Bacillota</taxon>
        <taxon>Bacilli</taxon>
        <taxon>Lactobacillales</taxon>
        <taxon>Lactobacillaceae</taxon>
        <taxon>Lacticaseibacillus</taxon>
    </lineage>
</organism>
<dbReference type="PATRIC" id="fig|1293598.4.peg.1718"/>
<dbReference type="OrthoDB" id="2135943at2"/>
<evidence type="ECO:0000313" key="3">
    <source>
        <dbReference type="EMBL" id="KRO16288.1"/>
    </source>
</evidence>
<name>A0A0R2MVJ0_9LACO</name>
<reference evidence="3 4" key="1">
    <citation type="journal article" date="2015" name="Genome Announc.">
        <title>Expanding the biotechnology potential of lactobacilli through comparative genomics of 213 strains and associated genera.</title>
        <authorList>
            <person name="Sun Z."/>
            <person name="Harris H.M."/>
            <person name="McCann A."/>
            <person name="Guo C."/>
            <person name="Argimon S."/>
            <person name="Zhang W."/>
            <person name="Yang X."/>
            <person name="Jeffery I.B."/>
            <person name="Cooney J.C."/>
            <person name="Kagawa T.F."/>
            <person name="Liu W."/>
            <person name="Song Y."/>
            <person name="Salvetti E."/>
            <person name="Wrobel A."/>
            <person name="Rasinkangas P."/>
            <person name="Parkhill J."/>
            <person name="Rea M.C."/>
            <person name="O'Sullivan O."/>
            <person name="Ritari J."/>
            <person name="Douillard F.P."/>
            <person name="Paul Ross R."/>
            <person name="Yang R."/>
            <person name="Briner A.E."/>
            <person name="Felis G.E."/>
            <person name="de Vos W.M."/>
            <person name="Barrangou R."/>
            <person name="Klaenhammer T.R."/>
            <person name="Caufield P.W."/>
            <person name="Cui Y."/>
            <person name="Zhang H."/>
            <person name="O'Toole P.W."/>
        </authorList>
    </citation>
    <scope>NUCLEOTIDE SEQUENCE [LARGE SCALE GENOMIC DNA]</scope>
    <source>
        <strain evidence="3 4">DSM 24301</strain>
    </source>
</reference>
<keyword evidence="1" id="KW-0812">Transmembrane</keyword>
<evidence type="ECO:0000256" key="1">
    <source>
        <dbReference type="SAM" id="Phobius"/>
    </source>
</evidence>
<keyword evidence="1" id="KW-1133">Transmembrane helix</keyword>
<comment type="caution">
    <text evidence="3">The sequence shown here is derived from an EMBL/GenBank/DDBJ whole genome shotgun (WGS) entry which is preliminary data.</text>
</comment>
<dbReference type="Proteomes" id="UP000050969">
    <property type="component" value="Unassembled WGS sequence"/>
</dbReference>
<keyword evidence="1" id="KW-0472">Membrane</keyword>
<evidence type="ECO:0000313" key="4">
    <source>
        <dbReference type="Proteomes" id="UP000050969"/>
    </source>
</evidence>
<dbReference type="InterPro" id="IPR018604">
    <property type="entry name" value="YycI-like"/>
</dbReference>
<feature type="domain" description="Regulatory protein YycH-like" evidence="2">
    <location>
        <begin position="36"/>
        <end position="255"/>
    </location>
</feature>
<protein>
    <recommendedName>
        <fullName evidence="2">Regulatory protein YycH-like domain-containing protein</fullName>
    </recommendedName>
</protein>
<dbReference type="RefSeq" id="WP_054777269.1">
    <property type="nucleotide sequence ID" value="NZ_BBBX01000010.1"/>
</dbReference>